<evidence type="ECO:0000313" key="10">
    <source>
        <dbReference type="Proteomes" id="UP000011680"/>
    </source>
</evidence>
<dbReference type="Pfam" id="PF02080">
    <property type="entry name" value="TrkA_C"/>
    <property type="match status" value="1"/>
</dbReference>
<organism evidence="9 10">
    <name type="scientific">Halococcus thailandensis JCM 13552</name>
    <dbReference type="NCBI Taxonomy" id="1227457"/>
    <lineage>
        <taxon>Archaea</taxon>
        <taxon>Methanobacteriati</taxon>
        <taxon>Methanobacteriota</taxon>
        <taxon>Stenosarchaea group</taxon>
        <taxon>Halobacteria</taxon>
        <taxon>Halobacteriales</taxon>
        <taxon>Halococcaceae</taxon>
        <taxon>Halococcus</taxon>
    </lineage>
</organism>
<dbReference type="PROSITE" id="PS51201">
    <property type="entry name" value="RCK_N"/>
    <property type="match status" value="1"/>
</dbReference>
<dbReference type="InterPro" id="IPR036721">
    <property type="entry name" value="RCK_C_sf"/>
</dbReference>
<dbReference type="STRING" id="1227457.C451_05660"/>
<dbReference type="EMBL" id="AOMF01000119">
    <property type="protein sequence ID" value="EMA54975.1"/>
    <property type="molecule type" value="Genomic_DNA"/>
</dbReference>
<keyword evidence="6" id="KW-0406">Ion transport</keyword>
<dbReference type="PROSITE" id="PS51202">
    <property type="entry name" value="RCK_C"/>
    <property type="match status" value="1"/>
</dbReference>
<protein>
    <submittedName>
        <fullName evidence="9">TrkA-N domain family protein</fullName>
    </submittedName>
</protein>
<dbReference type="PANTHER" id="PTHR43833">
    <property type="entry name" value="POTASSIUM CHANNEL PROTEIN 2-RELATED-RELATED"/>
    <property type="match status" value="1"/>
</dbReference>
<comment type="function">
    <text evidence="1">Part of a potassium transport system.</text>
</comment>
<evidence type="ECO:0000256" key="2">
    <source>
        <dbReference type="ARBA" id="ARBA00022448"/>
    </source>
</evidence>
<reference evidence="9 10" key="1">
    <citation type="journal article" date="2014" name="PLoS Genet.">
        <title>Phylogenetically driven sequencing of extremely halophilic archaea reveals strategies for static and dynamic osmo-response.</title>
        <authorList>
            <person name="Becker E.A."/>
            <person name="Seitzer P.M."/>
            <person name="Tritt A."/>
            <person name="Larsen D."/>
            <person name="Krusor M."/>
            <person name="Yao A.I."/>
            <person name="Wu D."/>
            <person name="Madern D."/>
            <person name="Eisen J.A."/>
            <person name="Darling A.E."/>
            <person name="Facciotti M.T."/>
        </authorList>
    </citation>
    <scope>NUCLEOTIDE SEQUENCE [LARGE SCALE GENOMIC DNA]</scope>
    <source>
        <strain evidence="9 10">JCM 13552</strain>
    </source>
</reference>
<evidence type="ECO:0000256" key="4">
    <source>
        <dbReference type="ARBA" id="ARBA00022958"/>
    </source>
</evidence>
<dbReference type="PANTHER" id="PTHR43833:SF5">
    <property type="entry name" value="TRK SYSTEM POTASSIUM UPTAKE PROTEIN TRKA"/>
    <property type="match status" value="1"/>
</dbReference>
<dbReference type="Gene3D" id="3.40.50.720">
    <property type="entry name" value="NAD(P)-binding Rossmann-like Domain"/>
    <property type="match status" value="1"/>
</dbReference>
<dbReference type="GO" id="GO:0005886">
    <property type="term" value="C:plasma membrane"/>
    <property type="evidence" value="ECO:0007669"/>
    <property type="project" value="InterPro"/>
</dbReference>
<feature type="domain" description="RCK N-terminal" evidence="7">
    <location>
        <begin position="1"/>
        <end position="116"/>
    </location>
</feature>
<evidence type="ECO:0000256" key="6">
    <source>
        <dbReference type="ARBA" id="ARBA00023065"/>
    </source>
</evidence>
<gene>
    <name evidence="9" type="ORF">C451_05660</name>
</gene>
<dbReference type="SUPFAM" id="SSF116726">
    <property type="entry name" value="TrkA C-terminal domain-like"/>
    <property type="match status" value="1"/>
</dbReference>
<dbReference type="PRINTS" id="PR00335">
    <property type="entry name" value="KUPTAKETRKA"/>
</dbReference>
<feature type="domain" description="RCK C-terminal" evidence="8">
    <location>
        <begin position="135"/>
        <end position="218"/>
    </location>
</feature>
<dbReference type="Pfam" id="PF02254">
    <property type="entry name" value="TrkA_N"/>
    <property type="match status" value="1"/>
</dbReference>
<evidence type="ECO:0000259" key="8">
    <source>
        <dbReference type="PROSITE" id="PS51202"/>
    </source>
</evidence>
<accession>M0NE75</accession>
<keyword evidence="5" id="KW-0520">NAD</keyword>
<dbReference type="InterPro" id="IPR036291">
    <property type="entry name" value="NAD(P)-bd_dom_sf"/>
</dbReference>
<proteinExistence type="predicted"/>
<dbReference type="Proteomes" id="UP000011680">
    <property type="component" value="Unassembled WGS sequence"/>
</dbReference>
<keyword evidence="2" id="KW-0813">Transport</keyword>
<dbReference type="Gene3D" id="3.30.70.1450">
    <property type="entry name" value="Regulator of K+ conductance, C-terminal domain"/>
    <property type="match status" value="1"/>
</dbReference>
<dbReference type="RefSeq" id="WP_007738556.1">
    <property type="nucleotide sequence ID" value="NZ_AOMF01000119.1"/>
</dbReference>
<dbReference type="InterPro" id="IPR050721">
    <property type="entry name" value="Trk_Ktr_HKT_K-transport"/>
</dbReference>
<evidence type="ECO:0000259" key="7">
    <source>
        <dbReference type="PROSITE" id="PS51201"/>
    </source>
</evidence>
<sequence length="219" mass="23349">MHVLIVGGGKVGRDLATRFEARGENVVIIENDESIAKTNREAGFTVHIGDGSDSDVLRTAGAENASRIVATTGNDSVNLLVAQLAATTFDTEQVISRVDQPKNTDAFGELDVETISSTNATSWAIDNQIGRPALWNWMTELGQSGDIQEFEITAGDVAGRTIANLATVIPEGCLIALVSRDGENTAPGGDFELQIGDRITLIGRNDAVRDALERFHSPD</sequence>
<dbReference type="PATRIC" id="fig|1227457.3.peg.1005"/>
<evidence type="ECO:0000256" key="1">
    <source>
        <dbReference type="ARBA" id="ARBA00003660"/>
    </source>
</evidence>
<keyword evidence="10" id="KW-1185">Reference proteome</keyword>
<keyword evidence="3" id="KW-0633">Potassium transport</keyword>
<dbReference type="AlphaFoldDB" id="M0NE75"/>
<dbReference type="GO" id="GO:0015079">
    <property type="term" value="F:potassium ion transmembrane transporter activity"/>
    <property type="evidence" value="ECO:0007669"/>
    <property type="project" value="InterPro"/>
</dbReference>
<dbReference type="InterPro" id="IPR003148">
    <property type="entry name" value="RCK_N"/>
</dbReference>
<dbReference type="eggNOG" id="arCOG01957">
    <property type="taxonomic scope" value="Archaea"/>
</dbReference>
<dbReference type="InterPro" id="IPR006037">
    <property type="entry name" value="RCK_C"/>
</dbReference>
<evidence type="ECO:0000256" key="5">
    <source>
        <dbReference type="ARBA" id="ARBA00023027"/>
    </source>
</evidence>
<evidence type="ECO:0000256" key="3">
    <source>
        <dbReference type="ARBA" id="ARBA00022538"/>
    </source>
</evidence>
<evidence type="ECO:0000313" key="9">
    <source>
        <dbReference type="EMBL" id="EMA54975.1"/>
    </source>
</evidence>
<keyword evidence="4" id="KW-0630">Potassium</keyword>
<dbReference type="SUPFAM" id="SSF51735">
    <property type="entry name" value="NAD(P)-binding Rossmann-fold domains"/>
    <property type="match status" value="1"/>
</dbReference>
<name>M0NE75_9EURY</name>
<dbReference type="InterPro" id="IPR006036">
    <property type="entry name" value="K_uptake_TrkA"/>
</dbReference>
<comment type="caution">
    <text evidence="9">The sequence shown here is derived from an EMBL/GenBank/DDBJ whole genome shotgun (WGS) entry which is preliminary data.</text>
</comment>